<dbReference type="EMBL" id="JBBPFD010000563">
    <property type="protein sequence ID" value="KAK7878224.1"/>
    <property type="molecule type" value="Genomic_DNA"/>
</dbReference>
<evidence type="ECO:0000256" key="1">
    <source>
        <dbReference type="SAM" id="MobiDB-lite"/>
    </source>
</evidence>
<keyword evidence="3" id="KW-1185">Reference proteome</keyword>
<protein>
    <submittedName>
        <fullName evidence="2">Uncharacterized protein</fullName>
    </submittedName>
</protein>
<name>A0AAW0MJB1_9GOBI</name>
<organism evidence="2 3">
    <name type="scientific">Mugilogobius chulae</name>
    <name type="common">yellowstripe goby</name>
    <dbReference type="NCBI Taxonomy" id="88201"/>
    <lineage>
        <taxon>Eukaryota</taxon>
        <taxon>Metazoa</taxon>
        <taxon>Chordata</taxon>
        <taxon>Craniata</taxon>
        <taxon>Vertebrata</taxon>
        <taxon>Euteleostomi</taxon>
        <taxon>Actinopterygii</taxon>
        <taxon>Neopterygii</taxon>
        <taxon>Teleostei</taxon>
        <taxon>Neoteleostei</taxon>
        <taxon>Acanthomorphata</taxon>
        <taxon>Gobiaria</taxon>
        <taxon>Gobiiformes</taxon>
        <taxon>Gobioidei</taxon>
        <taxon>Gobiidae</taxon>
        <taxon>Gobionellinae</taxon>
        <taxon>Mugilogobius</taxon>
    </lineage>
</organism>
<sequence>MRSLETRPDRTRSARRGTDPEREGMRSLETRPDRTGAHGEERTRSVQEYRLKHGQTGPGARGENANRLEMDTTTGRQLKRVMVCAPDELASTVTRPEPNPDGLG</sequence>
<dbReference type="Proteomes" id="UP001460270">
    <property type="component" value="Unassembled WGS sequence"/>
</dbReference>
<reference evidence="3" key="1">
    <citation type="submission" date="2024-04" db="EMBL/GenBank/DDBJ databases">
        <title>Salinicola lusitanus LLJ914,a marine bacterium isolated from the Okinawa Trough.</title>
        <authorList>
            <person name="Li J."/>
        </authorList>
    </citation>
    <scope>NUCLEOTIDE SEQUENCE [LARGE SCALE GENOMIC DNA]</scope>
</reference>
<accession>A0AAW0MJB1</accession>
<dbReference type="AlphaFoldDB" id="A0AAW0MJB1"/>
<evidence type="ECO:0000313" key="2">
    <source>
        <dbReference type="EMBL" id="KAK7878224.1"/>
    </source>
</evidence>
<comment type="caution">
    <text evidence="2">The sequence shown here is derived from an EMBL/GenBank/DDBJ whole genome shotgun (WGS) entry which is preliminary data.</text>
</comment>
<evidence type="ECO:0000313" key="3">
    <source>
        <dbReference type="Proteomes" id="UP001460270"/>
    </source>
</evidence>
<feature type="compositionally biased region" description="Basic and acidic residues" evidence="1">
    <location>
        <begin position="1"/>
        <end position="51"/>
    </location>
</feature>
<gene>
    <name evidence="2" type="ORF">WMY93_034377</name>
</gene>
<feature type="region of interest" description="Disordered" evidence="1">
    <location>
        <begin position="1"/>
        <end position="76"/>
    </location>
</feature>
<proteinExistence type="predicted"/>